<organism evidence="7 8">
    <name type="scientific">Microlunatus phosphovorus (strain ATCC 700054 / DSM 10555 / JCM 9379 / NBRC 101784 / NCIMB 13414 / VKM Ac-1990 / NM-1)</name>
    <dbReference type="NCBI Taxonomy" id="1032480"/>
    <lineage>
        <taxon>Bacteria</taxon>
        <taxon>Bacillati</taxon>
        <taxon>Actinomycetota</taxon>
        <taxon>Actinomycetes</taxon>
        <taxon>Propionibacteriales</taxon>
        <taxon>Propionibacteriaceae</taxon>
        <taxon>Microlunatus</taxon>
    </lineage>
</organism>
<dbReference type="KEGG" id="mph:MLP_07100"/>
<dbReference type="EMBL" id="AP012204">
    <property type="protein sequence ID" value="BAK33724.1"/>
    <property type="molecule type" value="Genomic_DNA"/>
</dbReference>
<evidence type="ECO:0000256" key="4">
    <source>
        <dbReference type="ARBA" id="ARBA00022777"/>
    </source>
</evidence>
<keyword evidence="2" id="KW-0119">Carbohydrate metabolism</keyword>
<dbReference type="eggNOG" id="COG1070">
    <property type="taxonomic scope" value="Bacteria"/>
</dbReference>
<keyword evidence="2" id="KW-0859">Xylose metabolism</keyword>
<evidence type="ECO:0000256" key="2">
    <source>
        <dbReference type="ARBA" id="ARBA00022629"/>
    </source>
</evidence>
<dbReference type="Proteomes" id="UP000007947">
    <property type="component" value="Chromosome"/>
</dbReference>
<dbReference type="STRING" id="1032480.MLP_07100"/>
<dbReference type="PANTHER" id="PTHR43095:SF5">
    <property type="entry name" value="XYLULOSE KINASE"/>
    <property type="match status" value="1"/>
</dbReference>
<proteinExistence type="inferred from homology"/>
<dbReference type="Gene3D" id="3.30.420.40">
    <property type="match status" value="2"/>
</dbReference>
<evidence type="ECO:0000313" key="8">
    <source>
        <dbReference type="Proteomes" id="UP000007947"/>
    </source>
</evidence>
<dbReference type="PANTHER" id="PTHR43095">
    <property type="entry name" value="SUGAR KINASE"/>
    <property type="match status" value="1"/>
</dbReference>
<dbReference type="InterPro" id="IPR000577">
    <property type="entry name" value="Carb_kinase_FGGY"/>
</dbReference>
<evidence type="ECO:0000256" key="1">
    <source>
        <dbReference type="ARBA" id="ARBA00009156"/>
    </source>
</evidence>
<dbReference type="PIRSF" id="PIRSF000538">
    <property type="entry name" value="GlpK"/>
    <property type="match status" value="1"/>
</dbReference>
<dbReference type="InterPro" id="IPR043129">
    <property type="entry name" value="ATPase_NBD"/>
</dbReference>
<dbReference type="AlphaFoldDB" id="F5XL36"/>
<keyword evidence="3 7" id="KW-0808">Transferase</keyword>
<dbReference type="InterPro" id="IPR018484">
    <property type="entry name" value="FGGY_N"/>
</dbReference>
<dbReference type="HOGENOM" id="CLU_009281_12_0_11"/>
<dbReference type="InterPro" id="IPR050406">
    <property type="entry name" value="FGGY_Carb_Kinase"/>
</dbReference>
<name>F5XL36_MICPN</name>
<evidence type="ECO:0000259" key="5">
    <source>
        <dbReference type="Pfam" id="PF00370"/>
    </source>
</evidence>
<dbReference type="GO" id="GO:0042732">
    <property type="term" value="P:D-xylose metabolic process"/>
    <property type="evidence" value="ECO:0007669"/>
    <property type="project" value="UniProtKB-KW"/>
</dbReference>
<dbReference type="Pfam" id="PF00370">
    <property type="entry name" value="FGGY_N"/>
    <property type="match status" value="1"/>
</dbReference>
<gene>
    <name evidence="7" type="primary">xylB</name>
    <name evidence="7" type="ordered locus">MLP_07100</name>
</gene>
<feature type="domain" description="Carbohydrate kinase FGGY C-terminal" evidence="6">
    <location>
        <begin position="257"/>
        <end position="439"/>
    </location>
</feature>
<evidence type="ECO:0000313" key="7">
    <source>
        <dbReference type="EMBL" id="BAK33724.1"/>
    </source>
</evidence>
<accession>F5XL36</accession>
<dbReference type="RefSeq" id="WP_013861613.1">
    <property type="nucleotide sequence ID" value="NC_015635.1"/>
</dbReference>
<reference evidence="7 8" key="1">
    <citation type="submission" date="2011-05" db="EMBL/GenBank/DDBJ databases">
        <title>Whole genome sequence of Microlunatus phosphovorus NM-1.</title>
        <authorList>
            <person name="Hosoyama A."/>
            <person name="Sasaki K."/>
            <person name="Harada T."/>
            <person name="Igarashi R."/>
            <person name="Kawakoshi A."/>
            <person name="Sasagawa M."/>
            <person name="Fukada J."/>
            <person name="Nakamura S."/>
            <person name="Katano Y."/>
            <person name="Hanada S."/>
            <person name="Kamagata Y."/>
            <person name="Nakamura N."/>
            <person name="Yamazaki S."/>
            <person name="Fujita N."/>
        </authorList>
    </citation>
    <scope>NUCLEOTIDE SEQUENCE [LARGE SCALE GENOMIC DNA]</scope>
    <source>
        <strain evidence="8">ATCC 700054 / DSM 10555 / JCM 9379 / NBRC 101784 / NCIMB 13414 / VKM Ac-1990 / NM-1</strain>
    </source>
</reference>
<protein>
    <submittedName>
        <fullName evidence="7">Putative xylulokinase</fullName>
        <ecNumber evidence="7">2.7.1.17</ecNumber>
    </submittedName>
</protein>
<dbReference type="Pfam" id="PF02782">
    <property type="entry name" value="FGGY_C"/>
    <property type="match status" value="1"/>
</dbReference>
<feature type="domain" description="Carbohydrate kinase FGGY N-terminal" evidence="5">
    <location>
        <begin position="5"/>
        <end position="247"/>
    </location>
</feature>
<dbReference type="GO" id="GO:0004856">
    <property type="term" value="F:D-xylulokinase activity"/>
    <property type="evidence" value="ECO:0007669"/>
    <property type="project" value="UniProtKB-EC"/>
</dbReference>
<dbReference type="InterPro" id="IPR018485">
    <property type="entry name" value="FGGY_C"/>
</dbReference>
<dbReference type="SUPFAM" id="SSF53067">
    <property type="entry name" value="Actin-like ATPase domain"/>
    <property type="match status" value="2"/>
</dbReference>
<keyword evidence="8" id="KW-1185">Reference proteome</keyword>
<evidence type="ECO:0000259" key="6">
    <source>
        <dbReference type="Pfam" id="PF02782"/>
    </source>
</evidence>
<sequence>MTLVAGIDSSTQSCKVTVRELATGREVRHGKARHPLRTILPPETWWEALLTAVQRVGGLDDVAAISVSGQQHTPIFLDAAGMVVCDSPLWNDTSSHAHMVALNAELGREEWILRTGLPLTLSDTATKLRWLRDTGPEATRRTAAVAVVHDWLTWRLKGYGPGPGSAGSGGLDELTTDRSEASGTAYWSGETNDYCPDLFEHALGKSAILPRILGPLDRSGVTGSGIPGIPAGIPIGVGSGDNAAAALALDITDGEAVMSLGTSGVVYTRSSVPVHDLSGYVCSYADATGHHLPLVATLNAARNFDAGAGLLGCTYAELSELALQARPGADGLTLLPFFEGERTPDLPHARGSLHDASLANFTRVNFARAVIEGTVASQVAMLEALAACGLRVDRLLLIGGAAASVAVQTVLTQMVDAPVVIPELDEYVTKGAAMQAASALTGAFPTWSVAFEQLPRRPLERQIGQQHKAAMVALGYD</sequence>
<dbReference type="EC" id="2.7.1.17" evidence="7"/>
<dbReference type="OrthoDB" id="9805576at2"/>
<evidence type="ECO:0000256" key="3">
    <source>
        <dbReference type="ARBA" id="ARBA00022679"/>
    </source>
</evidence>
<keyword evidence="4 7" id="KW-0418">Kinase</keyword>
<comment type="similarity">
    <text evidence="1">Belongs to the FGGY kinase family.</text>
</comment>